<evidence type="ECO:0000313" key="1">
    <source>
        <dbReference type="EMBL" id="RLV58540.1"/>
    </source>
</evidence>
<organism evidence="1 2">
    <name type="scientific">Parashewanella curva</name>
    <dbReference type="NCBI Taxonomy" id="2338552"/>
    <lineage>
        <taxon>Bacteria</taxon>
        <taxon>Pseudomonadati</taxon>
        <taxon>Pseudomonadota</taxon>
        <taxon>Gammaproteobacteria</taxon>
        <taxon>Alteromonadales</taxon>
        <taxon>Shewanellaceae</taxon>
        <taxon>Parashewanella</taxon>
    </lineage>
</organism>
<reference evidence="1 2" key="1">
    <citation type="submission" date="2018-09" db="EMBL/GenBank/DDBJ databases">
        <title>Phylogeny of the Shewanellaceae, and recommendation for two new genera, Pseudoshewanella and Parashewanella.</title>
        <authorList>
            <person name="Wang G."/>
        </authorList>
    </citation>
    <scope>NUCLEOTIDE SEQUENCE [LARGE SCALE GENOMIC DNA]</scope>
    <source>
        <strain evidence="1 2">C51</strain>
    </source>
</reference>
<dbReference type="Proteomes" id="UP000281474">
    <property type="component" value="Unassembled WGS sequence"/>
</dbReference>
<keyword evidence="2" id="KW-1185">Reference proteome</keyword>
<dbReference type="AlphaFoldDB" id="A0A3L8PSZ2"/>
<dbReference type="EMBL" id="QZEI01000066">
    <property type="protein sequence ID" value="RLV58540.1"/>
    <property type="molecule type" value="Genomic_DNA"/>
</dbReference>
<name>A0A3L8PSZ2_9GAMM</name>
<comment type="caution">
    <text evidence="1">The sequence shown here is derived from an EMBL/GenBank/DDBJ whole genome shotgun (WGS) entry which is preliminary data.</text>
</comment>
<proteinExistence type="predicted"/>
<accession>A0A3L8PSZ2</accession>
<protein>
    <submittedName>
        <fullName evidence="1">Uncharacterized protein</fullName>
    </submittedName>
</protein>
<evidence type="ECO:0000313" key="2">
    <source>
        <dbReference type="Proteomes" id="UP000281474"/>
    </source>
</evidence>
<dbReference type="RefSeq" id="WP_121840136.1">
    <property type="nucleotide sequence ID" value="NZ_ML014815.1"/>
</dbReference>
<sequence length="587" mass="66834">MGSQLAPPLMVNPSVTSLLNSCESTGEHSIGEATFSSGGVLYSVNDAPPDYDSCLLSTLSRVDGPPPLHANNDPLFCAQATDFYSRQGSSVHGATPHKCAGYQFEFKSSGRLSRFIGVFSEAHSKYEAEIKCSAYPLLRSSPGDKPKEIFLKMTIENKTEHVPVKVEWVQVGCSPHDKQCQVSLVKPKSKWSLRGDVERGFIKQLDEEMRHFGYGMVPVLMNCYHRVYFHESGTYQLSPFSFQEGVAEDIAVLTKILEPMGWYKVARAIGLSLSEIQKIDRSGSNELKMLKTFRQLSKTEQRLPWQQLFNLLSDIPGLEHDAEFHRAAKLFNVRLPSHWTLLPEIPKYHRHIHTNLLCSYKVPAPTLEEPEKIHLSFSHKYFITEICLLLGISRDEFKAKADEISNNLRLKGKVETINEELYVHLIQQHLDSSPMTWEQLFQVLEDIPALDNEKGLARMKTEMGFPQTEVDKESELEKLELYAYELIDYSTLYRQPWRRVFIGLVEALTPYSERLAEALDIPISTLSTDVFSQQPKQLVFNLIERKSEQSKFTLRQLAEVVSSLEDMQYSAVLQDFCRSLKVDIVAQ</sequence>
<gene>
    <name evidence="1" type="ORF">D5018_16735</name>
</gene>